<dbReference type="Proteomes" id="UP000028058">
    <property type="component" value="Unassembled WGS sequence"/>
</dbReference>
<dbReference type="NCBIfam" id="NF041216">
    <property type="entry name" value="CU044_2847_fam"/>
    <property type="match status" value="1"/>
</dbReference>
<keyword evidence="3" id="KW-1185">Reference proteome</keyword>
<evidence type="ECO:0000313" key="3">
    <source>
        <dbReference type="Proteomes" id="UP000028058"/>
    </source>
</evidence>
<dbReference type="AlphaFoldDB" id="A0A420V402"/>
<name>A0A420V402_9ACTN</name>
<protein>
    <recommendedName>
        <fullName evidence="1">Trypsin-co-occurring domain-containing protein</fullName>
    </recommendedName>
</protein>
<dbReference type="EMBL" id="JNAD02000005">
    <property type="protein sequence ID" value="RKM95968.1"/>
    <property type="molecule type" value="Genomic_DNA"/>
</dbReference>
<reference evidence="2 3" key="1">
    <citation type="journal article" date="2014" name="Genome Announc.">
        <title>Draft Genome Sequence of Streptomyces fradiae ATCC 19609, a Strain Highly Sensitive to Antibiotics.</title>
        <authorList>
            <person name="Bekker O.B."/>
            <person name="Klimina K.M."/>
            <person name="Vatlin A.A."/>
            <person name="Zakharevich N.V."/>
            <person name="Kasianov A.S."/>
            <person name="Danilenko V.N."/>
        </authorList>
    </citation>
    <scope>NUCLEOTIDE SEQUENCE [LARGE SCALE GENOMIC DNA]</scope>
    <source>
        <strain evidence="2 3">ATCC 19609</strain>
    </source>
</reference>
<gene>
    <name evidence="2" type="ORF">SFRA_013265</name>
</gene>
<dbReference type="RefSeq" id="WP_043464956.1">
    <property type="nucleotide sequence ID" value="NZ_CP134822.1"/>
</dbReference>
<accession>A0A420V402</accession>
<evidence type="ECO:0000259" key="1">
    <source>
        <dbReference type="Pfam" id="PF19493"/>
    </source>
</evidence>
<sequence>MYLSVPFENGETFVVELSEGQGSGVIRASRGEGLIEYSVDTFEAGMARVRHVVEALLEPLADLPRSPDHIRAEFGLRVTAEAGLVVANGSGDAHIALELEWSRREGGG</sequence>
<comment type="caution">
    <text evidence="2">The sequence shown here is derived from an EMBL/GenBank/DDBJ whole genome shotgun (WGS) entry which is preliminary data.</text>
</comment>
<dbReference type="Pfam" id="PF19493">
    <property type="entry name" value="Trypco1"/>
    <property type="match status" value="1"/>
</dbReference>
<dbReference type="InterPro" id="IPR045794">
    <property type="entry name" value="Trypco1"/>
</dbReference>
<organism evidence="2 3">
    <name type="scientific">Streptomyces xinghaiensis</name>
    <dbReference type="NCBI Taxonomy" id="1038928"/>
    <lineage>
        <taxon>Bacteria</taxon>
        <taxon>Bacillati</taxon>
        <taxon>Actinomycetota</taxon>
        <taxon>Actinomycetes</taxon>
        <taxon>Kitasatosporales</taxon>
        <taxon>Streptomycetaceae</taxon>
        <taxon>Streptomyces</taxon>
    </lineage>
</organism>
<dbReference type="OrthoDB" id="574243at2"/>
<feature type="domain" description="Trypsin-co-occurring" evidence="1">
    <location>
        <begin position="6"/>
        <end position="103"/>
    </location>
</feature>
<evidence type="ECO:0000313" key="2">
    <source>
        <dbReference type="EMBL" id="RKM95968.1"/>
    </source>
</evidence>
<proteinExistence type="predicted"/>